<reference evidence="2 3" key="1">
    <citation type="submission" date="2024-08" db="EMBL/GenBank/DDBJ databases">
        <title>Insights into the chromosomal genome structure of Flemingia macrophylla.</title>
        <authorList>
            <person name="Ding Y."/>
            <person name="Zhao Y."/>
            <person name="Bi W."/>
            <person name="Wu M."/>
            <person name="Zhao G."/>
            <person name="Gong Y."/>
            <person name="Li W."/>
            <person name="Zhang P."/>
        </authorList>
    </citation>
    <scope>NUCLEOTIDE SEQUENCE [LARGE SCALE GENOMIC DNA]</scope>
    <source>
        <strain evidence="2">DYQJB</strain>
        <tissue evidence="2">Leaf</tissue>
    </source>
</reference>
<dbReference type="EMBL" id="JBGMDY010000003">
    <property type="protein sequence ID" value="KAL2341062.1"/>
    <property type="molecule type" value="Genomic_DNA"/>
</dbReference>
<evidence type="ECO:0000313" key="3">
    <source>
        <dbReference type="Proteomes" id="UP001603857"/>
    </source>
</evidence>
<proteinExistence type="predicted"/>
<dbReference type="Proteomes" id="UP001603857">
    <property type="component" value="Unassembled WGS sequence"/>
</dbReference>
<evidence type="ECO:0000256" key="1">
    <source>
        <dbReference type="SAM" id="MobiDB-lite"/>
    </source>
</evidence>
<feature type="compositionally biased region" description="Basic and acidic residues" evidence="1">
    <location>
        <begin position="148"/>
        <end position="161"/>
    </location>
</feature>
<feature type="region of interest" description="Disordered" evidence="1">
    <location>
        <begin position="86"/>
        <end position="161"/>
    </location>
</feature>
<feature type="compositionally biased region" description="Polar residues" evidence="1">
    <location>
        <begin position="107"/>
        <end position="125"/>
    </location>
</feature>
<organism evidence="2 3">
    <name type="scientific">Flemingia macrophylla</name>
    <dbReference type="NCBI Taxonomy" id="520843"/>
    <lineage>
        <taxon>Eukaryota</taxon>
        <taxon>Viridiplantae</taxon>
        <taxon>Streptophyta</taxon>
        <taxon>Embryophyta</taxon>
        <taxon>Tracheophyta</taxon>
        <taxon>Spermatophyta</taxon>
        <taxon>Magnoliopsida</taxon>
        <taxon>eudicotyledons</taxon>
        <taxon>Gunneridae</taxon>
        <taxon>Pentapetalae</taxon>
        <taxon>rosids</taxon>
        <taxon>fabids</taxon>
        <taxon>Fabales</taxon>
        <taxon>Fabaceae</taxon>
        <taxon>Papilionoideae</taxon>
        <taxon>50 kb inversion clade</taxon>
        <taxon>NPAAA clade</taxon>
        <taxon>indigoferoid/millettioid clade</taxon>
        <taxon>Phaseoleae</taxon>
        <taxon>Flemingia</taxon>
    </lineage>
</organism>
<comment type="caution">
    <text evidence="2">The sequence shown here is derived from an EMBL/GenBank/DDBJ whole genome shotgun (WGS) entry which is preliminary data.</text>
</comment>
<sequence length="161" mass="17859">MGIRTEIGMWMRIIYSVVKVFTNPLHPLLHPLLHPISRPSTKPLSMPPLHLHDLRESSITEPPPSWPLRVALPRFHPESCVHPQGLPVDHSAAASPEIYGVTDPNPAYSQSPSESATVENRNDNGNGYGVGEGVFVSDGPVHPPPTEMKPEEGYALREWRR</sequence>
<dbReference type="AlphaFoldDB" id="A0ABD1MZ07"/>
<accession>A0ABD1MZ07</accession>
<keyword evidence="3" id="KW-1185">Reference proteome</keyword>
<protein>
    <recommendedName>
        <fullName evidence="4">NADH dehydrogenase subunit 6</fullName>
    </recommendedName>
</protein>
<gene>
    <name evidence="2" type="ORF">Fmac_009002</name>
</gene>
<name>A0ABD1MZ07_9FABA</name>
<evidence type="ECO:0008006" key="4">
    <source>
        <dbReference type="Google" id="ProtNLM"/>
    </source>
</evidence>
<evidence type="ECO:0000313" key="2">
    <source>
        <dbReference type="EMBL" id="KAL2341062.1"/>
    </source>
</evidence>